<evidence type="ECO:0000256" key="1">
    <source>
        <dbReference type="SAM" id="Phobius"/>
    </source>
</evidence>
<keyword evidence="1" id="KW-0812">Transmembrane</keyword>
<dbReference type="Pfam" id="PF12412">
    <property type="entry name" value="DUF3667"/>
    <property type="match status" value="1"/>
</dbReference>
<dbReference type="Proteomes" id="UP001597061">
    <property type="component" value="Unassembled WGS sequence"/>
</dbReference>
<feature type="transmembrane region" description="Helical" evidence="1">
    <location>
        <begin position="276"/>
        <end position="296"/>
    </location>
</feature>
<feature type="transmembrane region" description="Helical" evidence="1">
    <location>
        <begin position="308"/>
        <end position="333"/>
    </location>
</feature>
<keyword evidence="3" id="KW-1185">Reference proteome</keyword>
<sequence length="334" mass="38800">MRKKLTICTNCEQKSAEGFQFCPHCGLKFNEELTIGVLFYNTISNYFSVDARFFKSFIPLLIKPGFLAKTFIQGKRLLYLHPAQMYLFVSVVFFFLFSFISRKQVESVDKVFKDDLKKTSLKLDSINKNDAQFNDINFDSIVKSNEVKGVNRKITYNFNQTKVDSLIQLNASNETIYKAMGMPEDAGFFKRKAYSQMLKFYKQRNGGSLLQGFYDSIPVAMFILLPIFALILKLLYYKKGPFSYHLVFSFYFFSFLFMAFGILIATNFIIKLPDSLVTIAILSTFFYLLIAVKRFYEQRWFLSFIKTSIATFSFLLLVIPLAIIVLSLATFMFY</sequence>
<feature type="transmembrane region" description="Helical" evidence="1">
    <location>
        <begin position="77"/>
        <end position="100"/>
    </location>
</feature>
<dbReference type="RefSeq" id="WP_379924183.1">
    <property type="nucleotide sequence ID" value="NZ_JBHTJI010000001.1"/>
</dbReference>
<feature type="transmembrane region" description="Helical" evidence="1">
    <location>
        <begin position="248"/>
        <end position="270"/>
    </location>
</feature>
<keyword evidence="1" id="KW-0472">Membrane</keyword>
<dbReference type="InterPro" id="IPR022134">
    <property type="entry name" value="DUF3667"/>
</dbReference>
<comment type="caution">
    <text evidence="2">The sequence shown here is derived from an EMBL/GenBank/DDBJ whole genome shotgun (WGS) entry which is preliminary data.</text>
</comment>
<proteinExistence type="predicted"/>
<evidence type="ECO:0000313" key="3">
    <source>
        <dbReference type="Proteomes" id="UP001597061"/>
    </source>
</evidence>
<reference evidence="3" key="1">
    <citation type="journal article" date="2019" name="Int. J. Syst. Evol. Microbiol.">
        <title>The Global Catalogue of Microorganisms (GCM) 10K type strain sequencing project: providing services to taxonomists for standard genome sequencing and annotation.</title>
        <authorList>
            <consortium name="The Broad Institute Genomics Platform"/>
            <consortium name="The Broad Institute Genome Sequencing Center for Infectious Disease"/>
            <person name="Wu L."/>
            <person name="Ma J."/>
        </authorList>
    </citation>
    <scope>NUCLEOTIDE SEQUENCE [LARGE SCALE GENOMIC DNA]</scope>
    <source>
        <strain evidence="3">CCUG 62414</strain>
    </source>
</reference>
<protein>
    <submittedName>
        <fullName evidence="2">DUF3667 domain-containing protein</fullName>
    </submittedName>
</protein>
<dbReference type="EMBL" id="JBHTJI010000001">
    <property type="protein sequence ID" value="MFD0988621.1"/>
    <property type="molecule type" value="Genomic_DNA"/>
</dbReference>
<keyword evidence="1" id="KW-1133">Transmembrane helix</keyword>
<accession>A0ABW3JED6</accession>
<organism evidence="2 3">
    <name type="scientific">Mariniflexile jejuense</name>
    <dbReference type="NCBI Taxonomy" id="1173582"/>
    <lineage>
        <taxon>Bacteria</taxon>
        <taxon>Pseudomonadati</taxon>
        <taxon>Bacteroidota</taxon>
        <taxon>Flavobacteriia</taxon>
        <taxon>Flavobacteriales</taxon>
        <taxon>Flavobacteriaceae</taxon>
        <taxon>Mariniflexile</taxon>
    </lineage>
</organism>
<evidence type="ECO:0000313" key="2">
    <source>
        <dbReference type="EMBL" id="MFD0988621.1"/>
    </source>
</evidence>
<gene>
    <name evidence="2" type="ORF">ACFQ1R_00810</name>
</gene>
<name>A0ABW3JED6_9FLAO</name>
<feature type="transmembrane region" description="Helical" evidence="1">
    <location>
        <begin position="217"/>
        <end position="236"/>
    </location>
</feature>